<evidence type="ECO:0000256" key="1">
    <source>
        <dbReference type="SAM" id="Coils"/>
    </source>
</evidence>
<dbReference type="Pfam" id="PF13439">
    <property type="entry name" value="Glyco_transf_4"/>
    <property type="match status" value="1"/>
</dbReference>
<dbReference type="Gene3D" id="3.40.50.2000">
    <property type="entry name" value="Glycogen Phosphorylase B"/>
    <property type="match status" value="2"/>
</dbReference>
<evidence type="ECO:0000259" key="3">
    <source>
        <dbReference type="Pfam" id="PF13439"/>
    </source>
</evidence>
<comment type="caution">
    <text evidence="4">The sequence shown here is derived from an EMBL/GenBank/DDBJ whole genome shotgun (WGS) entry which is preliminary data.</text>
</comment>
<organism evidence="4 5">
    <name type="scientific">Xenorhabdus littoralis</name>
    <dbReference type="NCBI Taxonomy" id="2582835"/>
    <lineage>
        <taxon>Bacteria</taxon>
        <taxon>Pseudomonadati</taxon>
        <taxon>Pseudomonadota</taxon>
        <taxon>Gammaproteobacteria</taxon>
        <taxon>Enterobacterales</taxon>
        <taxon>Morganellaceae</taxon>
        <taxon>Xenorhabdus</taxon>
    </lineage>
</organism>
<keyword evidence="1" id="KW-0175">Coiled coil</keyword>
<feature type="domain" description="Glycosyltransferase subfamily 4-like N-terminal" evidence="3">
    <location>
        <begin position="17"/>
        <end position="177"/>
    </location>
</feature>
<name>A0ABU4SJU7_9GAMM</name>
<accession>A0ABU4SJU7</accession>
<dbReference type="InterPro" id="IPR028098">
    <property type="entry name" value="Glyco_trans_4-like_N"/>
</dbReference>
<feature type="coiled-coil region" evidence="1">
    <location>
        <begin position="322"/>
        <end position="349"/>
    </location>
</feature>
<dbReference type="SUPFAM" id="SSF53756">
    <property type="entry name" value="UDP-Glycosyltransferase/glycogen phosphorylase"/>
    <property type="match status" value="1"/>
</dbReference>
<proteinExistence type="predicted"/>
<dbReference type="PANTHER" id="PTHR12526:SF630">
    <property type="entry name" value="GLYCOSYLTRANSFERASE"/>
    <property type="match status" value="1"/>
</dbReference>
<reference evidence="5" key="1">
    <citation type="journal article" date="2024" name="Toxins">
        <title>Genome Sequence Analysis of Native Xenorhabdus Strains Isolated from Entomopathogenic Nematodes in Argentina.</title>
        <authorList>
            <person name="Palma L."/>
            <person name="Frizzo L."/>
            <person name="Kaiser S."/>
            <person name="Berry C."/>
            <person name="Caballero P."/>
            <person name="Bode H.B."/>
            <person name="Del Valle E.E."/>
        </authorList>
    </citation>
    <scope>NUCLEOTIDE SEQUENCE [LARGE SCALE GENOMIC DNA]</scope>
    <source>
        <strain evidence="5">Reich</strain>
    </source>
</reference>
<evidence type="ECO:0000259" key="2">
    <source>
        <dbReference type="Pfam" id="PF00534"/>
    </source>
</evidence>
<feature type="domain" description="Glycosyl transferase family 1" evidence="2">
    <location>
        <begin position="186"/>
        <end position="342"/>
    </location>
</feature>
<protein>
    <submittedName>
        <fullName evidence="4">Glycosyltransferase</fullName>
    </submittedName>
</protein>
<dbReference type="Pfam" id="PF00534">
    <property type="entry name" value="Glycos_transf_1"/>
    <property type="match status" value="1"/>
</dbReference>
<evidence type="ECO:0000313" key="5">
    <source>
        <dbReference type="Proteomes" id="UP001271640"/>
    </source>
</evidence>
<gene>
    <name evidence="4" type="ORF">FE394_06515</name>
</gene>
<dbReference type="RefSeq" id="WP_319925591.1">
    <property type="nucleotide sequence ID" value="NZ_VCDP01000022.1"/>
</dbReference>
<dbReference type="PANTHER" id="PTHR12526">
    <property type="entry name" value="GLYCOSYLTRANSFERASE"/>
    <property type="match status" value="1"/>
</dbReference>
<sequence>MKERKKIMHVISGLGNGGAEGVLYRLCKYDSKNTHIIISLTSIGKYGTLLEDEGIKVYTLNMNKNIKSFYSFITLFKTIKKEDPDLVQTWMYHADLIGGIIAKLAGIKNIFWNIRHTDLHLTHSKKTTILIAKLCALLSNKIPKKIICCAYSSLNTHKELGYAHDKLTVIQNGYDLSTFKHTEQDKNKLKDELKLESDIFLIGMVARYDPQKNHELLLTSFERFTKYKDERTKLLLVGKNIDNKNNELYELIDELGIKDKVILLGQRNDIPNFMNMIDLHVLSSSFGEGFPNVIAEAMVAKTPCIATNIGDASLIIDKNGWIINSNDNVQQLEDALEKAYNEFSLNKDKWLIRCNNCSNSIKERFSIATMFNRYIQAWDINDK</sequence>
<evidence type="ECO:0000313" key="4">
    <source>
        <dbReference type="EMBL" id="MDX7998854.1"/>
    </source>
</evidence>
<dbReference type="InterPro" id="IPR001296">
    <property type="entry name" value="Glyco_trans_1"/>
</dbReference>
<dbReference type="EMBL" id="VCDP01000022">
    <property type="protein sequence ID" value="MDX7998854.1"/>
    <property type="molecule type" value="Genomic_DNA"/>
</dbReference>
<dbReference type="Proteomes" id="UP001271640">
    <property type="component" value="Unassembled WGS sequence"/>
</dbReference>
<keyword evidence="5" id="KW-1185">Reference proteome</keyword>